<reference evidence="2" key="1">
    <citation type="journal article" date="2020" name="Nature">
        <title>Giant virus diversity and host interactions through global metagenomics.</title>
        <authorList>
            <person name="Schulz F."/>
            <person name="Roux S."/>
            <person name="Paez-Espino D."/>
            <person name="Jungbluth S."/>
            <person name="Walsh D.A."/>
            <person name="Denef V.J."/>
            <person name="McMahon K.D."/>
            <person name="Konstantinidis K.T."/>
            <person name="Eloe-Fadrosh E.A."/>
            <person name="Kyrpides N.C."/>
            <person name="Woyke T."/>
        </authorList>
    </citation>
    <scope>NUCLEOTIDE SEQUENCE</scope>
    <source>
        <strain evidence="2">GVMAG-M-3300018416-26</strain>
    </source>
</reference>
<organism evidence="2">
    <name type="scientific">viral metagenome</name>
    <dbReference type="NCBI Taxonomy" id="1070528"/>
    <lineage>
        <taxon>unclassified sequences</taxon>
        <taxon>metagenomes</taxon>
        <taxon>organismal metagenomes</taxon>
    </lineage>
</organism>
<feature type="compositionally biased region" description="Low complexity" evidence="1">
    <location>
        <begin position="106"/>
        <end position="125"/>
    </location>
</feature>
<feature type="region of interest" description="Disordered" evidence="1">
    <location>
        <begin position="106"/>
        <end position="130"/>
    </location>
</feature>
<accession>A0A6C0BPR6</accession>
<evidence type="ECO:0000313" key="2">
    <source>
        <dbReference type="EMBL" id="QHS93972.1"/>
    </source>
</evidence>
<dbReference type="AlphaFoldDB" id="A0A6C0BPR6"/>
<dbReference type="EMBL" id="MN739215">
    <property type="protein sequence ID" value="QHS93972.1"/>
    <property type="molecule type" value="Genomic_DNA"/>
</dbReference>
<protein>
    <submittedName>
        <fullName evidence="2">Uncharacterized protein</fullName>
    </submittedName>
</protein>
<evidence type="ECO:0000256" key="1">
    <source>
        <dbReference type="SAM" id="MobiDB-lite"/>
    </source>
</evidence>
<name>A0A6C0BPR6_9ZZZZ</name>
<proteinExistence type="predicted"/>
<sequence length="237" mass="27594">MTVFSKFMKLVTSKLETENLMTDEIKMALNSIERPSKRKISEYHLLMKKTLNEVVAKYPNEKHKIRFKMAAQITSLIHKHVSTPELAWKIVEQRTFGEPVVTENTIDTEIETTSNDTSSSDTSSSGVVKKRKQDIKYDEELIEIPLSDVTNVVNVKPTMFATMTTRSKGKIEEKKLKEPMKNDEDEHNDKTILKQMREFVKNKPTNMHINDRYKIANKMCKLYKEGEKQIDKIYNKC</sequence>